<protein>
    <submittedName>
        <fullName evidence="1">Uncharacterized protein</fullName>
    </submittedName>
</protein>
<evidence type="ECO:0000313" key="1">
    <source>
        <dbReference type="EMBL" id="TFK72506.1"/>
    </source>
</evidence>
<proteinExistence type="predicted"/>
<reference evidence="1 2" key="1">
    <citation type="journal article" date="2019" name="Nat. Ecol. Evol.">
        <title>Megaphylogeny resolves global patterns of mushroom evolution.</title>
        <authorList>
            <person name="Varga T."/>
            <person name="Krizsan K."/>
            <person name="Foldi C."/>
            <person name="Dima B."/>
            <person name="Sanchez-Garcia M."/>
            <person name="Sanchez-Ramirez S."/>
            <person name="Szollosi G.J."/>
            <person name="Szarkandi J.G."/>
            <person name="Papp V."/>
            <person name="Albert L."/>
            <person name="Andreopoulos W."/>
            <person name="Angelini C."/>
            <person name="Antonin V."/>
            <person name="Barry K.W."/>
            <person name="Bougher N.L."/>
            <person name="Buchanan P."/>
            <person name="Buyck B."/>
            <person name="Bense V."/>
            <person name="Catcheside P."/>
            <person name="Chovatia M."/>
            <person name="Cooper J."/>
            <person name="Damon W."/>
            <person name="Desjardin D."/>
            <person name="Finy P."/>
            <person name="Geml J."/>
            <person name="Haridas S."/>
            <person name="Hughes K."/>
            <person name="Justo A."/>
            <person name="Karasinski D."/>
            <person name="Kautmanova I."/>
            <person name="Kiss B."/>
            <person name="Kocsube S."/>
            <person name="Kotiranta H."/>
            <person name="LaButti K.M."/>
            <person name="Lechner B.E."/>
            <person name="Liimatainen K."/>
            <person name="Lipzen A."/>
            <person name="Lukacs Z."/>
            <person name="Mihaltcheva S."/>
            <person name="Morgado L.N."/>
            <person name="Niskanen T."/>
            <person name="Noordeloos M.E."/>
            <person name="Ohm R.A."/>
            <person name="Ortiz-Santana B."/>
            <person name="Ovrebo C."/>
            <person name="Racz N."/>
            <person name="Riley R."/>
            <person name="Savchenko A."/>
            <person name="Shiryaev A."/>
            <person name="Soop K."/>
            <person name="Spirin V."/>
            <person name="Szebenyi C."/>
            <person name="Tomsovsky M."/>
            <person name="Tulloss R.E."/>
            <person name="Uehling J."/>
            <person name="Grigoriev I.V."/>
            <person name="Vagvolgyi C."/>
            <person name="Papp T."/>
            <person name="Martin F.M."/>
            <person name="Miettinen O."/>
            <person name="Hibbett D.S."/>
            <person name="Nagy L.G."/>
        </authorList>
    </citation>
    <scope>NUCLEOTIDE SEQUENCE [LARGE SCALE GENOMIC DNA]</scope>
    <source>
        <strain evidence="1 2">NL-1719</strain>
    </source>
</reference>
<dbReference type="Proteomes" id="UP000308600">
    <property type="component" value="Unassembled WGS sequence"/>
</dbReference>
<sequence length="566" mass="60822">MSSFNVADYLATDDLTILLGLIGATLFLLNNLYKPQPLVHPILLGRQSDVARVRNAGESAVYRNYSTGLMGRFPVRPSKEAHILADLVRPEGEASRTLWSTKITNNQLQDRSAAFGTGLLRLAGLKPNQSDVLLLLNGGIEFLISDLALASHSILSYTLDSSDLLSSWLDARRPSAIITHADLLPQILELIYDSGVKAGYTIIVVGEPSQQTLASVASQIKLLKFSEVEREGVRVEKILSTLPKESDVFTVHFARHPNEAILGTQLTHENLTAGVAATRLLLPQQQVATPLDTIVSAHSVSTPYGRSVLYTAVFEGTSFATLDSAKIFVADGVSVGQEDVADVLSSKRSPIPSPTILFLKSGHLVALAQEIKKASEEIPVLSSVAWRHKIAGVREGFLTKESLWDRLVFDGARAKILGDIAGTMRVGIISNGGTVPVEAMADARVVLSVPLINTYVHPISAAPILASHPYDFQYFPPEGVKESSHVAHQGPPSVNVEVKLTGVADDSVEQGQNPEGVLSVRGPPVGKLLGIEDYVSIPTPQENDGWLSTGARGEVRSNGSFVITHL</sequence>
<evidence type="ECO:0000313" key="2">
    <source>
        <dbReference type="Proteomes" id="UP000308600"/>
    </source>
</evidence>
<organism evidence="1 2">
    <name type="scientific">Pluteus cervinus</name>
    <dbReference type="NCBI Taxonomy" id="181527"/>
    <lineage>
        <taxon>Eukaryota</taxon>
        <taxon>Fungi</taxon>
        <taxon>Dikarya</taxon>
        <taxon>Basidiomycota</taxon>
        <taxon>Agaricomycotina</taxon>
        <taxon>Agaricomycetes</taxon>
        <taxon>Agaricomycetidae</taxon>
        <taxon>Agaricales</taxon>
        <taxon>Pluteineae</taxon>
        <taxon>Pluteaceae</taxon>
        <taxon>Pluteus</taxon>
    </lineage>
</organism>
<accession>A0ACD3B3Q2</accession>
<name>A0ACD3B3Q2_9AGAR</name>
<gene>
    <name evidence="1" type="ORF">BDN72DRAFT_815746</name>
</gene>
<keyword evidence="2" id="KW-1185">Reference proteome</keyword>
<dbReference type="EMBL" id="ML208284">
    <property type="protein sequence ID" value="TFK72506.1"/>
    <property type="molecule type" value="Genomic_DNA"/>
</dbReference>